<dbReference type="EMBL" id="OD000863">
    <property type="protein sequence ID" value="CAD7399571.1"/>
    <property type="molecule type" value="Genomic_DNA"/>
</dbReference>
<name>A0A7R9CN53_TIMPO</name>
<gene>
    <name evidence="1" type="ORF">TPSB3V08_LOCUS2215</name>
</gene>
<reference evidence="1" key="1">
    <citation type="submission" date="2020-11" db="EMBL/GenBank/DDBJ databases">
        <authorList>
            <person name="Tran Van P."/>
        </authorList>
    </citation>
    <scope>NUCLEOTIDE SEQUENCE</scope>
</reference>
<protein>
    <submittedName>
        <fullName evidence="1">Uncharacterized protein</fullName>
    </submittedName>
</protein>
<organism evidence="1">
    <name type="scientific">Timema poppense</name>
    <name type="common">Walking stick</name>
    <dbReference type="NCBI Taxonomy" id="170557"/>
    <lineage>
        <taxon>Eukaryota</taxon>
        <taxon>Metazoa</taxon>
        <taxon>Ecdysozoa</taxon>
        <taxon>Arthropoda</taxon>
        <taxon>Hexapoda</taxon>
        <taxon>Insecta</taxon>
        <taxon>Pterygota</taxon>
        <taxon>Neoptera</taxon>
        <taxon>Polyneoptera</taxon>
        <taxon>Phasmatodea</taxon>
        <taxon>Timematodea</taxon>
        <taxon>Timematoidea</taxon>
        <taxon>Timematidae</taxon>
        <taxon>Timema</taxon>
    </lineage>
</organism>
<evidence type="ECO:0000313" key="1">
    <source>
        <dbReference type="EMBL" id="CAD7399571.1"/>
    </source>
</evidence>
<proteinExistence type="predicted"/>
<dbReference type="AlphaFoldDB" id="A0A7R9CN53"/>
<sequence>MEIKKNKKVYWYRRITIEKFGSAQLMRSKPSQFTFHRTTEPDSSADTKRLSEELSVVRSVMAFLFCPSYELVVLLNAPSGLEKRSHSDTAKLGHTFKLFLLGYLKGKLDLSIHLGTAGRVAAATNRLYLPTPYFSKMKLSSQRSLDKIFDLHKWSQCNRASLLLDEGVRDTLHTVHRTYENYRGAPTHDQAQKPRVLGQLVRIVGVPQHLTRVVQHQVEEWVIPEAVTTAKMKQNMTREYKTTPVQDSNPDLPVIGSIVCCESNALEHVATEAGTNMKMYPYPLSTPAASRPPANFTLMLFSKYLERSRILSLRLRSSFCSPPPICTAAISSEIHP</sequence>
<accession>A0A7R9CN53</accession>